<feature type="non-terminal residue" evidence="2">
    <location>
        <position position="1"/>
    </location>
</feature>
<organism evidence="2 3">
    <name type="scientific">Ensete ventricosum</name>
    <name type="common">Abyssinian banana</name>
    <name type="synonym">Musa ensete</name>
    <dbReference type="NCBI Taxonomy" id="4639"/>
    <lineage>
        <taxon>Eukaryota</taxon>
        <taxon>Viridiplantae</taxon>
        <taxon>Streptophyta</taxon>
        <taxon>Embryophyta</taxon>
        <taxon>Tracheophyta</taxon>
        <taxon>Spermatophyta</taxon>
        <taxon>Magnoliopsida</taxon>
        <taxon>Liliopsida</taxon>
        <taxon>Zingiberales</taxon>
        <taxon>Musaceae</taxon>
        <taxon>Ensete</taxon>
    </lineage>
</organism>
<feature type="compositionally biased region" description="Basic residues" evidence="1">
    <location>
        <begin position="59"/>
        <end position="71"/>
    </location>
</feature>
<comment type="caution">
    <text evidence="2">The sequence shown here is derived from an EMBL/GenBank/DDBJ whole genome shotgun (WGS) entry which is preliminary data.</text>
</comment>
<dbReference type="Proteomes" id="UP000287651">
    <property type="component" value="Unassembled WGS sequence"/>
</dbReference>
<accession>A0A426XIG6</accession>
<dbReference type="EMBL" id="AMZH03020320">
    <property type="protein sequence ID" value="RRT39277.1"/>
    <property type="molecule type" value="Genomic_DNA"/>
</dbReference>
<evidence type="ECO:0000313" key="3">
    <source>
        <dbReference type="Proteomes" id="UP000287651"/>
    </source>
</evidence>
<evidence type="ECO:0000256" key="1">
    <source>
        <dbReference type="SAM" id="MobiDB-lite"/>
    </source>
</evidence>
<evidence type="ECO:0000313" key="2">
    <source>
        <dbReference type="EMBL" id="RRT39277.1"/>
    </source>
</evidence>
<protein>
    <submittedName>
        <fullName evidence="2">Uncharacterized protein</fullName>
    </submittedName>
</protein>
<gene>
    <name evidence="2" type="ORF">B296_00052515</name>
</gene>
<feature type="region of interest" description="Disordered" evidence="1">
    <location>
        <begin position="24"/>
        <end position="95"/>
    </location>
</feature>
<proteinExistence type="predicted"/>
<name>A0A426XIG6_ENSVE</name>
<reference evidence="2 3" key="1">
    <citation type="journal article" date="2014" name="Agronomy (Basel)">
        <title>A Draft Genome Sequence for Ensete ventricosum, the Drought-Tolerant Tree Against Hunger.</title>
        <authorList>
            <person name="Harrison J."/>
            <person name="Moore K.A."/>
            <person name="Paszkiewicz K."/>
            <person name="Jones T."/>
            <person name="Grant M."/>
            <person name="Ambacheew D."/>
            <person name="Muzemil S."/>
            <person name="Studholme D.J."/>
        </authorList>
    </citation>
    <scope>NUCLEOTIDE SEQUENCE [LARGE SCALE GENOMIC DNA]</scope>
</reference>
<dbReference type="AlphaFoldDB" id="A0A426XIG6"/>
<sequence length="204" mass="22751">KEFLRRSFGPCLANLDSLRGHIKRRDQERKRVPIRRKGAGGSELRPPWDDLLGGGAFGGRRRRDRSGKGRRQQAVAEKADIDHRPPSPSKTRSTHIRCSDMLLPSSQTPHRVRSISLLDPILNPTRYKCIKENGKAVSDDLADGRLSTHQGTRKHLTPFPEVTGTEPYIPVTASIPTTSDRTATLSPCSALFFPLDSVPWRRGS</sequence>